<evidence type="ECO:0000259" key="2">
    <source>
        <dbReference type="Pfam" id="PF25549"/>
    </source>
</evidence>
<feature type="compositionally biased region" description="Pro residues" evidence="1">
    <location>
        <begin position="35"/>
        <end position="46"/>
    </location>
</feature>
<feature type="region of interest" description="Disordered" evidence="1">
    <location>
        <begin position="1"/>
        <end position="47"/>
    </location>
</feature>
<proteinExistence type="predicted"/>
<dbReference type="InterPro" id="IPR057687">
    <property type="entry name" value="DUF7927"/>
</dbReference>
<dbReference type="NCBIfam" id="TIGR01451">
    <property type="entry name" value="B_ant_repeat"/>
    <property type="match status" value="1"/>
</dbReference>
<name>A0A372JKV5_9ACTN</name>
<evidence type="ECO:0000313" key="4">
    <source>
        <dbReference type="Proteomes" id="UP000261811"/>
    </source>
</evidence>
<evidence type="ECO:0000256" key="1">
    <source>
        <dbReference type="SAM" id="MobiDB-lite"/>
    </source>
</evidence>
<evidence type="ECO:0000313" key="3">
    <source>
        <dbReference type="EMBL" id="RFU39958.1"/>
    </source>
</evidence>
<feature type="domain" description="DUF7927" evidence="2">
    <location>
        <begin position="51"/>
        <end position="171"/>
    </location>
</feature>
<accession>A0A372JKV5</accession>
<dbReference type="AlphaFoldDB" id="A0A372JKV5"/>
<gene>
    <name evidence="3" type="ORF">DZF91_19945</name>
</gene>
<dbReference type="InterPro" id="IPR047589">
    <property type="entry name" value="DUF11_rpt"/>
</dbReference>
<protein>
    <submittedName>
        <fullName evidence="3">DUF11 domain-containing protein</fullName>
    </submittedName>
</protein>
<dbReference type="GO" id="GO:0005975">
    <property type="term" value="P:carbohydrate metabolic process"/>
    <property type="evidence" value="ECO:0007669"/>
    <property type="project" value="UniProtKB-ARBA"/>
</dbReference>
<dbReference type="EMBL" id="QURH01000316">
    <property type="protein sequence ID" value="RFU39958.1"/>
    <property type="molecule type" value="Genomic_DNA"/>
</dbReference>
<sequence>MGPEGATITTGAHRGDGMVTFTSDPTWGPDCQSAEPPPPPPPPPPSGEARLEIVKTVDAKWVHPGEVVGYTVTVRNSGDATATAAQITDRLEDVLDDAVLKVRTLRASSGSVTYRRPVITWRGDIAPGGTVTITYEVRVTGHGNGRLANRVTGPSNSNCRPGSWDRRCRTHVHVKTRSRHCPPSAGSRCLWRTGDPAPFPMVGGSTGVGVSVTKLS</sequence>
<keyword evidence="4" id="KW-1185">Reference proteome</keyword>
<dbReference type="Gene3D" id="2.60.40.10">
    <property type="entry name" value="Immunoglobulins"/>
    <property type="match status" value="1"/>
</dbReference>
<organism evidence="3 4">
    <name type="scientific">Actinomadura logoneensis</name>
    <dbReference type="NCBI Taxonomy" id="2293572"/>
    <lineage>
        <taxon>Bacteria</taxon>
        <taxon>Bacillati</taxon>
        <taxon>Actinomycetota</taxon>
        <taxon>Actinomycetes</taxon>
        <taxon>Streptosporangiales</taxon>
        <taxon>Thermomonosporaceae</taxon>
        <taxon>Actinomadura</taxon>
    </lineage>
</organism>
<dbReference type="Pfam" id="PF25549">
    <property type="entry name" value="DUF7927"/>
    <property type="match status" value="1"/>
</dbReference>
<reference evidence="3 4" key="1">
    <citation type="submission" date="2018-08" db="EMBL/GenBank/DDBJ databases">
        <title>Actinomadura jelena sp. nov., a novel Actinomycete isolated from soil in Chad.</title>
        <authorList>
            <person name="Shi L."/>
        </authorList>
    </citation>
    <scope>NUCLEOTIDE SEQUENCE [LARGE SCALE GENOMIC DNA]</scope>
    <source>
        <strain evidence="3 4">NEAU-G17</strain>
    </source>
</reference>
<dbReference type="Proteomes" id="UP000261811">
    <property type="component" value="Unassembled WGS sequence"/>
</dbReference>
<dbReference type="InterPro" id="IPR013783">
    <property type="entry name" value="Ig-like_fold"/>
</dbReference>
<comment type="caution">
    <text evidence="3">The sequence shown here is derived from an EMBL/GenBank/DDBJ whole genome shotgun (WGS) entry which is preliminary data.</text>
</comment>